<dbReference type="HOGENOM" id="CLU_2020993_0_0_1"/>
<dbReference type="KEGG" id="hro:HELRODRAFT_84460"/>
<keyword evidence="8" id="KW-0675">Receptor</keyword>
<dbReference type="eggNOG" id="KOG3656">
    <property type="taxonomic scope" value="Eukaryota"/>
</dbReference>
<feature type="domain" description="G-protein coupled receptors family 1 profile" evidence="12">
    <location>
        <begin position="83"/>
        <end position="123"/>
    </location>
</feature>
<keyword evidence="15" id="KW-1185">Reference proteome</keyword>
<dbReference type="Proteomes" id="UP000015101">
    <property type="component" value="Unassembled WGS sequence"/>
</dbReference>
<evidence type="ECO:0000256" key="1">
    <source>
        <dbReference type="ARBA" id="ARBA00004651"/>
    </source>
</evidence>
<feature type="transmembrane region" description="Helical" evidence="11">
    <location>
        <begin position="64"/>
        <end position="92"/>
    </location>
</feature>
<evidence type="ECO:0000256" key="6">
    <source>
        <dbReference type="ARBA" id="ARBA00023136"/>
    </source>
</evidence>
<dbReference type="GeneID" id="20216335"/>
<dbReference type="EMBL" id="KB097144">
    <property type="protein sequence ID" value="ESN98590.1"/>
    <property type="molecule type" value="Genomic_DNA"/>
</dbReference>
<reference evidence="15" key="1">
    <citation type="submission" date="2012-12" db="EMBL/GenBank/DDBJ databases">
        <authorList>
            <person name="Hellsten U."/>
            <person name="Grimwood J."/>
            <person name="Chapman J.A."/>
            <person name="Shapiro H."/>
            <person name="Aerts A."/>
            <person name="Otillar R.P."/>
            <person name="Terry A.Y."/>
            <person name="Boore J.L."/>
            <person name="Simakov O."/>
            <person name="Marletaz F."/>
            <person name="Cho S.-J."/>
            <person name="Edsinger-Gonzales E."/>
            <person name="Havlak P."/>
            <person name="Kuo D.-H."/>
            <person name="Larsson T."/>
            <person name="Lv J."/>
            <person name="Arendt D."/>
            <person name="Savage R."/>
            <person name="Osoegawa K."/>
            <person name="de Jong P."/>
            <person name="Lindberg D.R."/>
            <person name="Seaver E.C."/>
            <person name="Weisblat D.A."/>
            <person name="Putnam N.H."/>
            <person name="Grigoriev I.V."/>
            <person name="Rokhsar D.S."/>
        </authorList>
    </citation>
    <scope>NUCLEOTIDE SEQUENCE</scope>
</reference>
<gene>
    <name evidence="14" type="primary">20216335</name>
    <name evidence="13" type="ORF">HELRODRAFT_84460</name>
</gene>
<evidence type="ECO:0000259" key="12">
    <source>
        <dbReference type="PROSITE" id="PS50262"/>
    </source>
</evidence>
<dbReference type="AlphaFoldDB" id="T1G5I8"/>
<keyword evidence="7" id="KW-1015">Disulfide bond</keyword>
<evidence type="ECO:0000256" key="10">
    <source>
        <dbReference type="ARBA" id="ARBA00023224"/>
    </source>
</evidence>
<evidence type="ECO:0000256" key="4">
    <source>
        <dbReference type="ARBA" id="ARBA00022989"/>
    </source>
</evidence>
<keyword evidence="5" id="KW-0297">G-protein coupled receptor</keyword>
<protein>
    <recommendedName>
        <fullName evidence="12">G-protein coupled receptors family 1 profile domain-containing protein</fullName>
    </recommendedName>
</protein>
<keyword evidence="9" id="KW-0325">Glycoprotein</keyword>
<reference evidence="14" key="3">
    <citation type="submission" date="2015-06" db="UniProtKB">
        <authorList>
            <consortium name="EnsemblMetazoa"/>
        </authorList>
    </citation>
    <scope>IDENTIFICATION</scope>
</reference>
<evidence type="ECO:0000256" key="11">
    <source>
        <dbReference type="SAM" id="Phobius"/>
    </source>
</evidence>
<dbReference type="InterPro" id="IPR000276">
    <property type="entry name" value="GPCR_Rhodpsn"/>
</dbReference>
<evidence type="ECO:0000313" key="15">
    <source>
        <dbReference type="Proteomes" id="UP000015101"/>
    </source>
</evidence>
<evidence type="ECO:0000256" key="5">
    <source>
        <dbReference type="ARBA" id="ARBA00023040"/>
    </source>
</evidence>
<keyword evidence="2" id="KW-1003">Cell membrane</keyword>
<evidence type="ECO:0000256" key="3">
    <source>
        <dbReference type="ARBA" id="ARBA00022692"/>
    </source>
</evidence>
<dbReference type="Pfam" id="PF00001">
    <property type="entry name" value="7tm_1"/>
    <property type="match status" value="1"/>
</dbReference>
<dbReference type="PANTHER" id="PTHR45695:SF23">
    <property type="entry name" value="GALANIN-LIKE G-PROTEIN COUPLED RECEPTOR NPR-9"/>
    <property type="match status" value="1"/>
</dbReference>
<evidence type="ECO:0000256" key="8">
    <source>
        <dbReference type="ARBA" id="ARBA00023170"/>
    </source>
</evidence>
<dbReference type="InParanoid" id="T1G5I8"/>
<dbReference type="OrthoDB" id="10037617at2759"/>
<comment type="subcellular location">
    <subcellularLocation>
        <location evidence="1">Cell membrane</location>
        <topology evidence="1">Multi-pass membrane protein</topology>
    </subcellularLocation>
</comment>
<dbReference type="InterPro" id="IPR017452">
    <property type="entry name" value="GPCR_Rhodpsn_7TM"/>
</dbReference>
<organism evidence="14 15">
    <name type="scientific">Helobdella robusta</name>
    <name type="common">Californian leech</name>
    <dbReference type="NCBI Taxonomy" id="6412"/>
    <lineage>
        <taxon>Eukaryota</taxon>
        <taxon>Metazoa</taxon>
        <taxon>Spiralia</taxon>
        <taxon>Lophotrochozoa</taxon>
        <taxon>Annelida</taxon>
        <taxon>Clitellata</taxon>
        <taxon>Hirudinea</taxon>
        <taxon>Rhynchobdellida</taxon>
        <taxon>Glossiphoniidae</taxon>
        <taxon>Helobdella</taxon>
    </lineage>
</organism>
<keyword evidence="4 11" id="KW-1133">Transmembrane helix</keyword>
<evidence type="ECO:0000256" key="2">
    <source>
        <dbReference type="ARBA" id="ARBA00022475"/>
    </source>
</evidence>
<sequence>MSIINNYTKNDINNNNGINCSGVINDTHNYTNNSNCTSTNNNDDNNFITLITELQNRIYFNKLLWINIAPICFIVIVTIGTIGNTLAIYVIISNKRMRNVTNFFLINLAVTDLAYLLICVTVT</sequence>
<dbReference type="PROSITE" id="PS50262">
    <property type="entry name" value="G_PROTEIN_RECEP_F1_2"/>
    <property type="match status" value="1"/>
</dbReference>
<dbReference type="PANTHER" id="PTHR45695">
    <property type="entry name" value="LEUCOKININ RECEPTOR-RELATED"/>
    <property type="match status" value="1"/>
</dbReference>
<dbReference type="GO" id="GO:0004930">
    <property type="term" value="F:G protein-coupled receptor activity"/>
    <property type="evidence" value="ECO:0007669"/>
    <property type="project" value="UniProtKB-KW"/>
</dbReference>
<dbReference type="EnsemblMetazoa" id="HelroT84460">
    <property type="protein sequence ID" value="HelroP84460"/>
    <property type="gene ID" value="HelroG84460"/>
</dbReference>
<dbReference type="PRINTS" id="PR00237">
    <property type="entry name" value="GPCRRHODOPSN"/>
</dbReference>
<accession>T1G5I8</accession>
<evidence type="ECO:0000256" key="7">
    <source>
        <dbReference type="ARBA" id="ARBA00023157"/>
    </source>
</evidence>
<feature type="transmembrane region" description="Helical" evidence="11">
    <location>
        <begin position="104"/>
        <end position="122"/>
    </location>
</feature>
<dbReference type="Gene3D" id="1.20.1070.10">
    <property type="entry name" value="Rhodopsin 7-helix transmembrane proteins"/>
    <property type="match status" value="1"/>
</dbReference>
<keyword evidence="3 11" id="KW-0812">Transmembrane</keyword>
<dbReference type="STRING" id="6412.T1G5I8"/>
<dbReference type="RefSeq" id="XP_009023322.1">
    <property type="nucleotide sequence ID" value="XM_009025074.1"/>
</dbReference>
<evidence type="ECO:0000313" key="14">
    <source>
        <dbReference type="EnsemblMetazoa" id="HelroP84460"/>
    </source>
</evidence>
<dbReference type="EMBL" id="AMQM01005925">
    <property type="status" value="NOT_ANNOTATED_CDS"/>
    <property type="molecule type" value="Genomic_DNA"/>
</dbReference>
<proteinExistence type="predicted"/>
<keyword evidence="6 11" id="KW-0472">Membrane</keyword>
<evidence type="ECO:0000256" key="9">
    <source>
        <dbReference type="ARBA" id="ARBA00023180"/>
    </source>
</evidence>
<name>T1G5I8_HELRO</name>
<dbReference type="SUPFAM" id="SSF81321">
    <property type="entry name" value="Family A G protein-coupled receptor-like"/>
    <property type="match status" value="1"/>
</dbReference>
<evidence type="ECO:0000313" key="13">
    <source>
        <dbReference type="EMBL" id="ESN98590.1"/>
    </source>
</evidence>
<reference evidence="13 15" key="2">
    <citation type="journal article" date="2013" name="Nature">
        <title>Insights into bilaterian evolution from three spiralian genomes.</title>
        <authorList>
            <person name="Simakov O."/>
            <person name="Marletaz F."/>
            <person name="Cho S.J."/>
            <person name="Edsinger-Gonzales E."/>
            <person name="Havlak P."/>
            <person name="Hellsten U."/>
            <person name="Kuo D.H."/>
            <person name="Larsson T."/>
            <person name="Lv J."/>
            <person name="Arendt D."/>
            <person name="Savage R."/>
            <person name="Osoegawa K."/>
            <person name="de Jong P."/>
            <person name="Grimwood J."/>
            <person name="Chapman J.A."/>
            <person name="Shapiro H."/>
            <person name="Aerts A."/>
            <person name="Otillar R.P."/>
            <person name="Terry A.Y."/>
            <person name="Boore J.L."/>
            <person name="Grigoriev I.V."/>
            <person name="Lindberg D.R."/>
            <person name="Seaver E.C."/>
            <person name="Weisblat D.A."/>
            <person name="Putnam N.H."/>
            <person name="Rokhsar D.S."/>
        </authorList>
    </citation>
    <scope>NUCLEOTIDE SEQUENCE</scope>
</reference>
<dbReference type="CTD" id="20216335"/>
<keyword evidence="10" id="KW-0807">Transducer</keyword>
<dbReference type="GO" id="GO:0005886">
    <property type="term" value="C:plasma membrane"/>
    <property type="evidence" value="ECO:0007669"/>
    <property type="project" value="UniProtKB-SubCell"/>
</dbReference>